<proteinExistence type="inferred from homology"/>
<sequence>MLEKLIELSWSTVGQIAISALGIYLAVIIMTRICGKRSFSKMSSFDFAMTVAVGSIIATTVLSSTVNMVEGVVGLVAVYLLQITAALARRNKTVRNLMDNSPLLLMDGDTILEDNLRKARVTQGDLRSKLREANVTDLSNVKAVVFETTGDISVLHKDGEEPLDLWLMKDVVRE</sequence>
<dbReference type="InterPro" id="IPR023090">
    <property type="entry name" value="UPF0702_alpha/beta_dom_sf"/>
</dbReference>
<dbReference type="InterPro" id="IPR048454">
    <property type="entry name" value="YetF_N"/>
</dbReference>
<keyword evidence="11" id="KW-1185">Reference proteome</keyword>
<feature type="transmembrane region" description="Helical" evidence="7">
    <location>
        <begin position="68"/>
        <end position="88"/>
    </location>
</feature>
<dbReference type="RefSeq" id="WP_314012850.1">
    <property type="nucleotide sequence ID" value="NZ_JAVTTP010000001.1"/>
</dbReference>
<evidence type="ECO:0000256" key="7">
    <source>
        <dbReference type="SAM" id="Phobius"/>
    </source>
</evidence>
<evidence type="ECO:0000256" key="4">
    <source>
        <dbReference type="ARBA" id="ARBA00022692"/>
    </source>
</evidence>
<dbReference type="EMBL" id="JAVTTP010000001">
    <property type="protein sequence ID" value="MDT7827777.1"/>
    <property type="molecule type" value="Genomic_DNA"/>
</dbReference>
<organism evidence="10 11">
    <name type="scientific">Pricia mediterranea</name>
    <dbReference type="NCBI Taxonomy" id="3076079"/>
    <lineage>
        <taxon>Bacteria</taxon>
        <taxon>Pseudomonadati</taxon>
        <taxon>Bacteroidota</taxon>
        <taxon>Flavobacteriia</taxon>
        <taxon>Flavobacteriales</taxon>
        <taxon>Flavobacteriaceae</taxon>
        <taxon>Pricia</taxon>
    </lineage>
</organism>
<evidence type="ECO:0000256" key="1">
    <source>
        <dbReference type="ARBA" id="ARBA00004651"/>
    </source>
</evidence>
<reference evidence="10 11" key="1">
    <citation type="submission" date="2023-09" db="EMBL/GenBank/DDBJ databases">
        <title>Novel taxa isolated from Blanes Bay.</title>
        <authorList>
            <person name="Rey-Velasco X."/>
            <person name="Lucena T."/>
        </authorList>
    </citation>
    <scope>NUCLEOTIDE SEQUENCE [LARGE SCALE GENOMIC DNA]</scope>
    <source>
        <strain evidence="10 11">S334</strain>
    </source>
</reference>
<accession>A0ABU3L2X1</accession>
<evidence type="ECO:0000256" key="2">
    <source>
        <dbReference type="ARBA" id="ARBA00006448"/>
    </source>
</evidence>
<keyword evidence="6 7" id="KW-0472">Membrane</keyword>
<feature type="transmembrane region" description="Helical" evidence="7">
    <location>
        <begin position="45"/>
        <end position="62"/>
    </location>
</feature>
<comment type="subcellular location">
    <subcellularLocation>
        <location evidence="1">Cell membrane</location>
        <topology evidence="1">Multi-pass membrane protein</topology>
    </subcellularLocation>
</comment>
<feature type="domain" description="YetF C-terminal" evidence="8">
    <location>
        <begin position="90"/>
        <end position="169"/>
    </location>
</feature>
<evidence type="ECO:0000313" key="11">
    <source>
        <dbReference type="Proteomes" id="UP001250656"/>
    </source>
</evidence>
<gene>
    <name evidence="10" type="ORF">RQM65_03745</name>
</gene>
<dbReference type="InterPro" id="IPR007353">
    <property type="entry name" value="DUF421"/>
</dbReference>
<keyword evidence="5 7" id="KW-1133">Transmembrane helix</keyword>
<evidence type="ECO:0000256" key="5">
    <source>
        <dbReference type="ARBA" id="ARBA00022989"/>
    </source>
</evidence>
<feature type="transmembrane region" description="Helical" evidence="7">
    <location>
        <begin position="12"/>
        <end position="33"/>
    </location>
</feature>
<dbReference type="Gene3D" id="3.30.240.20">
    <property type="entry name" value="bsu07140 like domains"/>
    <property type="match status" value="1"/>
</dbReference>
<comment type="similarity">
    <text evidence="2">Belongs to the UPF0702 family.</text>
</comment>
<evidence type="ECO:0000256" key="3">
    <source>
        <dbReference type="ARBA" id="ARBA00022475"/>
    </source>
</evidence>
<dbReference type="PANTHER" id="PTHR34582">
    <property type="entry name" value="UPF0702 TRANSMEMBRANE PROTEIN YCAP"/>
    <property type="match status" value="1"/>
</dbReference>
<feature type="domain" description="YetF-like N-terminal transmembrane" evidence="9">
    <location>
        <begin position="25"/>
        <end position="81"/>
    </location>
</feature>
<comment type="caution">
    <text evidence="10">The sequence shown here is derived from an EMBL/GenBank/DDBJ whole genome shotgun (WGS) entry which is preliminary data.</text>
</comment>
<name>A0ABU3L2X1_9FLAO</name>
<evidence type="ECO:0000259" key="8">
    <source>
        <dbReference type="Pfam" id="PF04239"/>
    </source>
</evidence>
<keyword evidence="3" id="KW-1003">Cell membrane</keyword>
<evidence type="ECO:0000259" key="9">
    <source>
        <dbReference type="Pfam" id="PF20730"/>
    </source>
</evidence>
<dbReference type="Pfam" id="PF04239">
    <property type="entry name" value="DUF421"/>
    <property type="match status" value="1"/>
</dbReference>
<evidence type="ECO:0000256" key="6">
    <source>
        <dbReference type="ARBA" id="ARBA00023136"/>
    </source>
</evidence>
<dbReference type="Pfam" id="PF20730">
    <property type="entry name" value="YetF_N"/>
    <property type="match status" value="1"/>
</dbReference>
<protein>
    <submittedName>
        <fullName evidence="10">DUF421 domain-containing protein</fullName>
    </submittedName>
</protein>
<keyword evidence="4 7" id="KW-0812">Transmembrane</keyword>
<dbReference type="PANTHER" id="PTHR34582:SF6">
    <property type="entry name" value="UPF0702 TRANSMEMBRANE PROTEIN YCAP"/>
    <property type="match status" value="1"/>
</dbReference>
<evidence type="ECO:0000313" key="10">
    <source>
        <dbReference type="EMBL" id="MDT7827777.1"/>
    </source>
</evidence>
<dbReference type="Proteomes" id="UP001250656">
    <property type="component" value="Unassembled WGS sequence"/>
</dbReference>